<dbReference type="GO" id="GO:0006457">
    <property type="term" value="P:protein folding"/>
    <property type="evidence" value="ECO:0007669"/>
    <property type="project" value="TreeGrafter"/>
</dbReference>
<proteinExistence type="inferred from homology"/>
<gene>
    <name evidence="2" type="primary">LOC114777754</name>
</gene>
<sequence length="149" mass="17420">MLTFEVSEETTKEDLITFIRIHEFELVTEYTGKILSSLVMNHLLLFINKTEKNFPDLHHAFQTTAAHFRGQILFVLVDADEPRNGRVMEYFHVRAEDTPTVRMVNLTDHLQYQLQSDRLDTLTLTHFCQEYLLGRAKVEGKSPLKPRVE</sequence>
<dbReference type="Gene3D" id="3.40.30.10">
    <property type="entry name" value="Glutaredoxin"/>
    <property type="match status" value="1"/>
</dbReference>
<dbReference type="PANTHER" id="PTHR18929:SF58">
    <property type="entry name" value="PROTEIN DISULFIDE-ISOMERASE-LIKE PROTEIN OF THE TESTIS"/>
    <property type="match status" value="1"/>
</dbReference>
<keyword evidence="3" id="KW-1185">Reference proteome</keyword>
<reference evidence="2" key="2">
    <citation type="submission" date="2025-09" db="UniProtKB">
        <authorList>
            <consortium name="Ensembl"/>
        </authorList>
    </citation>
    <scope>IDENTIFICATION</scope>
</reference>
<dbReference type="AlphaFoldDB" id="A0AAY4CS41"/>
<evidence type="ECO:0000313" key="3">
    <source>
        <dbReference type="Proteomes" id="UP000694580"/>
    </source>
</evidence>
<evidence type="ECO:0000313" key="2">
    <source>
        <dbReference type="Ensembl" id="ENSDCDP00010035539.1"/>
    </source>
</evidence>
<dbReference type="PANTHER" id="PTHR18929">
    <property type="entry name" value="PROTEIN DISULFIDE ISOMERASE"/>
    <property type="match status" value="1"/>
</dbReference>
<name>A0AAY4CS41_9TELE</name>
<dbReference type="GeneTree" id="ENSGT00940000166046"/>
<dbReference type="CDD" id="cd02982">
    <property type="entry name" value="PDI_b'_family"/>
    <property type="match status" value="1"/>
</dbReference>
<dbReference type="GO" id="GO:0034976">
    <property type="term" value="P:response to endoplasmic reticulum stress"/>
    <property type="evidence" value="ECO:0007669"/>
    <property type="project" value="TreeGrafter"/>
</dbReference>
<accession>A0AAY4CS41</accession>
<dbReference type="Pfam" id="PF13848">
    <property type="entry name" value="Thioredoxin_6"/>
    <property type="match status" value="1"/>
</dbReference>
<evidence type="ECO:0000256" key="1">
    <source>
        <dbReference type="ARBA" id="ARBA00006347"/>
    </source>
</evidence>
<dbReference type="InterPro" id="IPR036249">
    <property type="entry name" value="Thioredoxin-like_sf"/>
</dbReference>
<protein>
    <submittedName>
        <fullName evidence="2">Uncharacterized protein</fullName>
    </submittedName>
</protein>
<dbReference type="Ensembl" id="ENSDCDT00010044443.1">
    <property type="protein sequence ID" value="ENSDCDP00010035539.1"/>
    <property type="gene ID" value="ENSDCDG00010022993.1"/>
</dbReference>
<comment type="similarity">
    <text evidence="1">Belongs to the protein disulfide isomerase family.</text>
</comment>
<organism evidence="2 3">
    <name type="scientific">Denticeps clupeoides</name>
    <name type="common">denticle herring</name>
    <dbReference type="NCBI Taxonomy" id="299321"/>
    <lineage>
        <taxon>Eukaryota</taxon>
        <taxon>Metazoa</taxon>
        <taxon>Chordata</taxon>
        <taxon>Craniata</taxon>
        <taxon>Vertebrata</taxon>
        <taxon>Euteleostomi</taxon>
        <taxon>Actinopterygii</taxon>
        <taxon>Neopterygii</taxon>
        <taxon>Teleostei</taxon>
        <taxon>Clupei</taxon>
        <taxon>Clupeiformes</taxon>
        <taxon>Denticipitoidei</taxon>
        <taxon>Denticipitidae</taxon>
        <taxon>Denticeps</taxon>
    </lineage>
</organism>
<dbReference type="SUPFAM" id="SSF52833">
    <property type="entry name" value="Thioredoxin-like"/>
    <property type="match status" value="1"/>
</dbReference>
<dbReference type="Proteomes" id="UP000694580">
    <property type="component" value="Unplaced"/>
</dbReference>
<reference evidence="2" key="1">
    <citation type="submission" date="2025-08" db="UniProtKB">
        <authorList>
            <consortium name="Ensembl"/>
        </authorList>
    </citation>
    <scope>IDENTIFICATION</scope>
</reference>
<dbReference type="GO" id="GO:0005783">
    <property type="term" value="C:endoplasmic reticulum"/>
    <property type="evidence" value="ECO:0007669"/>
    <property type="project" value="TreeGrafter"/>
</dbReference>